<feature type="transmembrane region" description="Helical" evidence="1">
    <location>
        <begin position="97"/>
        <end position="116"/>
    </location>
</feature>
<reference evidence="2 3" key="1">
    <citation type="submission" date="2017-11" db="EMBL/GenBank/DDBJ databases">
        <title>Draft genome sequence of Rhizobiales bacterium SY3-13.</title>
        <authorList>
            <person name="Sun C."/>
        </authorList>
    </citation>
    <scope>NUCLEOTIDE SEQUENCE [LARGE SCALE GENOMIC DNA]</scope>
    <source>
        <strain evidence="2 3">SY3-13</strain>
    </source>
</reference>
<comment type="caution">
    <text evidence="2">The sequence shown here is derived from an EMBL/GenBank/DDBJ whole genome shotgun (WGS) entry which is preliminary data.</text>
</comment>
<evidence type="ECO:0000313" key="2">
    <source>
        <dbReference type="EMBL" id="PJK31443.1"/>
    </source>
</evidence>
<keyword evidence="1" id="KW-1133">Transmembrane helix</keyword>
<dbReference type="EMBL" id="PHIG01000005">
    <property type="protein sequence ID" value="PJK31443.1"/>
    <property type="molecule type" value="Genomic_DNA"/>
</dbReference>
<evidence type="ECO:0000256" key="1">
    <source>
        <dbReference type="SAM" id="Phobius"/>
    </source>
</evidence>
<evidence type="ECO:0000313" key="3">
    <source>
        <dbReference type="Proteomes" id="UP000229498"/>
    </source>
</evidence>
<dbReference type="InterPro" id="IPR045387">
    <property type="entry name" value="DUF6524"/>
</dbReference>
<sequence>MDFAGFFKRWLIALVLVLVTYNPTAFNYLSWTFDELQVDLPYKLLVGLILVVGYVIFLRATFRSIGIFGIVLIAAIFGVIIWILVDQQMLDPTNRDALIWIILVVVATIMGVGVSWSHVRRRISGQADVDDVEE</sequence>
<feature type="transmembrane region" description="Helical" evidence="1">
    <location>
        <begin position="41"/>
        <end position="58"/>
    </location>
</feature>
<proteinExistence type="predicted"/>
<gene>
    <name evidence="2" type="ORF">CVT23_01865</name>
</gene>
<dbReference type="Proteomes" id="UP000229498">
    <property type="component" value="Unassembled WGS sequence"/>
</dbReference>
<protein>
    <submittedName>
        <fullName evidence="2">Uncharacterized protein</fullName>
    </submittedName>
</protein>
<keyword evidence="1" id="KW-0472">Membrane</keyword>
<dbReference type="AlphaFoldDB" id="A0A2M9G6W1"/>
<feature type="transmembrane region" description="Helical" evidence="1">
    <location>
        <begin position="65"/>
        <end position="85"/>
    </location>
</feature>
<keyword evidence="3" id="KW-1185">Reference proteome</keyword>
<dbReference type="OrthoDB" id="7272344at2"/>
<organism evidence="2 3">
    <name type="scientific">Minwuia thermotolerans</name>
    <dbReference type="NCBI Taxonomy" id="2056226"/>
    <lineage>
        <taxon>Bacteria</taxon>
        <taxon>Pseudomonadati</taxon>
        <taxon>Pseudomonadota</taxon>
        <taxon>Alphaproteobacteria</taxon>
        <taxon>Minwuiales</taxon>
        <taxon>Minwuiaceae</taxon>
        <taxon>Minwuia</taxon>
    </lineage>
</organism>
<accession>A0A2M9G6W1</accession>
<dbReference type="Pfam" id="PF20134">
    <property type="entry name" value="DUF6524"/>
    <property type="match status" value="1"/>
</dbReference>
<name>A0A2M9G6W1_9PROT</name>
<keyword evidence="1" id="KW-0812">Transmembrane</keyword>